<dbReference type="Proteomes" id="UP000187429">
    <property type="component" value="Unassembled WGS sequence"/>
</dbReference>
<dbReference type="OrthoDB" id="10296011at2759"/>
<comment type="caution">
    <text evidence="1">The sequence shown here is derived from an EMBL/GenBank/DDBJ whole genome shotgun (WGS) entry which is preliminary data.</text>
</comment>
<organism evidence="1 2">
    <name type="scientific">Smittium culicis</name>
    <dbReference type="NCBI Taxonomy" id="133412"/>
    <lineage>
        <taxon>Eukaryota</taxon>
        <taxon>Fungi</taxon>
        <taxon>Fungi incertae sedis</taxon>
        <taxon>Zoopagomycota</taxon>
        <taxon>Kickxellomycotina</taxon>
        <taxon>Harpellomycetes</taxon>
        <taxon>Harpellales</taxon>
        <taxon>Legeriomycetaceae</taxon>
        <taxon>Smittium</taxon>
    </lineage>
</organism>
<name>A0A1R1YRB0_9FUNG</name>
<keyword evidence="2" id="KW-1185">Reference proteome</keyword>
<reference evidence="2" key="1">
    <citation type="submission" date="2017-01" db="EMBL/GenBank/DDBJ databases">
        <authorList>
            <person name="Wang Y."/>
            <person name="White M."/>
            <person name="Kvist S."/>
            <person name="Moncalvo J.-M."/>
        </authorList>
    </citation>
    <scope>NUCLEOTIDE SEQUENCE [LARGE SCALE GENOMIC DNA]</scope>
    <source>
        <strain evidence="2">ID-206-W2</strain>
    </source>
</reference>
<evidence type="ECO:0000313" key="2">
    <source>
        <dbReference type="Proteomes" id="UP000187429"/>
    </source>
</evidence>
<dbReference type="EMBL" id="LSSM01000318">
    <property type="protein sequence ID" value="OMJ29316.1"/>
    <property type="molecule type" value="Genomic_DNA"/>
</dbReference>
<dbReference type="Gene3D" id="3.30.565.10">
    <property type="entry name" value="Histidine kinase-like ATPase, C-terminal domain"/>
    <property type="match status" value="1"/>
</dbReference>
<sequence length="81" mass="9100">MERIEKISALDSKTRDLVDAGYKIPALVDALCYLVNRSDYSTSIIIDFDFERFILIVKDNGAGLSQSDIANIEKNEVNTPF</sequence>
<accession>A0A1R1YRB0</accession>
<dbReference type="InterPro" id="IPR036890">
    <property type="entry name" value="HATPase_C_sf"/>
</dbReference>
<proteinExistence type="predicted"/>
<protein>
    <submittedName>
        <fullName evidence="1">Uncharacterized protein</fullName>
    </submittedName>
</protein>
<dbReference type="AlphaFoldDB" id="A0A1R1YRB0"/>
<evidence type="ECO:0000313" key="1">
    <source>
        <dbReference type="EMBL" id="OMJ29316.1"/>
    </source>
</evidence>
<gene>
    <name evidence="1" type="ORF">AYI69_g1184</name>
</gene>
<dbReference type="SUPFAM" id="SSF55874">
    <property type="entry name" value="ATPase domain of HSP90 chaperone/DNA topoisomerase II/histidine kinase"/>
    <property type="match status" value="1"/>
</dbReference>